<dbReference type="STRING" id="36844.SAMN04488501_110154"/>
<dbReference type="RefSeq" id="WP_052222490.1">
    <property type="nucleotide sequence ID" value="NZ_LHUR01000036.1"/>
</dbReference>
<name>A0A0L6Z7G2_9CLOT</name>
<dbReference type="Proteomes" id="UP000037043">
    <property type="component" value="Unassembled WGS sequence"/>
</dbReference>
<protein>
    <recommendedName>
        <fullName evidence="1">YhcG N-terminal domain-containing protein</fullName>
    </recommendedName>
</protein>
<evidence type="ECO:0000313" key="2">
    <source>
        <dbReference type="EMBL" id="KOA18733.1"/>
    </source>
</evidence>
<accession>A0A0L6Z7G2</accession>
<dbReference type="PANTHER" id="PTHR30547:SF5">
    <property type="entry name" value="NUCLEASE YHCG-RELATED"/>
    <property type="match status" value="1"/>
</dbReference>
<evidence type="ECO:0000259" key="1">
    <source>
        <dbReference type="Pfam" id="PF17761"/>
    </source>
</evidence>
<keyword evidence="3" id="KW-1185">Reference proteome</keyword>
<feature type="domain" description="YhcG N-terminal" evidence="1">
    <location>
        <begin position="5"/>
        <end position="97"/>
    </location>
</feature>
<dbReference type="EMBL" id="LHUR01000036">
    <property type="protein sequence ID" value="KOA18733.1"/>
    <property type="molecule type" value="Genomic_DNA"/>
</dbReference>
<dbReference type="Pfam" id="PF17761">
    <property type="entry name" value="DUF1016_N"/>
    <property type="match status" value="1"/>
</dbReference>
<dbReference type="InterPro" id="IPR053148">
    <property type="entry name" value="PD-DEXK-like_domain"/>
</dbReference>
<evidence type="ECO:0000313" key="3">
    <source>
        <dbReference type="Proteomes" id="UP000037043"/>
    </source>
</evidence>
<gene>
    <name evidence="2" type="ORF">CLHOM_30170</name>
</gene>
<dbReference type="AlphaFoldDB" id="A0A0L6Z7G2"/>
<reference evidence="3" key="1">
    <citation type="submission" date="2015-08" db="EMBL/GenBank/DDBJ databases">
        <title>Genome sequence of the strict anaerobe Clostridium homopropionicum LuHBu1 (DSM 5847T).</title>
        <authorList>
            <person name="Poehlein A."/>
            <person name="Beck M."/>
            <person name="Schiel-Bengelsdorf B."/>
            <person name="Bengelsdorf F.R."/>
            <person name="Daniel R."/>
            <person name="Duerre P."/>
        </authorList>
    </citation>
    <scope>NUCLEOTIDE SEQUENCE [LARGE SCALE GENOMIC DNA]</scope>
    <source>
        <strain evidence="3">DSM 5847</strain>
    </source>
</reference>
<dbReference type="PATRIC" id="fig|1121318.3.peg.3030"/>
<dbReference type="PANTHER" id="PTHR30547">
    <property type="entry name" value="UNCHARACTERIZED PROTEIN YHCG-RELATED"/>
    <property type="match status" value="1"/>
</dbReference>
<comment type="caution">
    <text evidence="2">The sequence shown here is derived from an EMBL/GenBank/DDBJ whole genome shotgun (WGS) entry which is preliminary data.</text>
</comment>
<sequence length="99" mass="11886">MANLYINQLAKFISVNCPEIKGFNRRGLYRMKQFYETYKDNKFVSPLVTQISWTNHLLILSSKKSSEEKGFYLKLCIKEKYSKRELQRQLDSGYFERNE</sequence>
<organism evidence="2 3">
    <name type="scientific">Clostridium homopropionicum DSM 5847</name>
    <dbReference type="NCBI Taxonomy" id="1121318"/>
    <lineage>
        <taxon>Bacteria</taxon>
        <taxon>Bacillati</taxon>
        <taxon>Bacillota</taxon>
        <taxon>Clostridia</taxon>
        <taxon>Eubacteriales</taxon>
        <taxon>Clostridiaceae</taxon>
        <taxon>Clostridium</taxon>
    </lineage>
</organism>
<proteinExistence type="predicted"/>
<dbReference type="InterPro" id="IPR041527">
    <property type="entry name" value="YhcG_N"/>
</dbReference>